<feature type="transmembrane region" description="Helical" evidence="1">
    <location>
        <begin position="98"/>
        <end position="119"/>
    </location>
</feature>
<accession>A0A1I6UZK1</accession>
<feature type="transmembrane region" description="Helical" evidence="1">
    <location>
        <begin position="131"/>
        <end position="152"/>
    </location>
</feature>
<evidence type="ECO:0000313" key="2">
    <source>
        <dbReference type="EMBL" id="SFT06860.1"/>
    </source>
</evidence>
<name>A0A1I6UZK1_9PSEU</name>
<keyword evidence="1" id="KW-1133">Transmembrane helix</keyword>
<sequence>MSTNHEFVPASPAFVGRVRNTTRLVGALSVLAVGIVMIGIAVSGFMLLPVAPASAIFTVFMGWLAGAFAICSALSLASGSSCVNTGAFNLTFARRTRSTLLFLAVASILPSGIALLILVATGISSGGLSPAAAVCLVLVLCPFVVSMIDMMVGRRLLDPNKVVVGPYGTPQR</sequence>
<proteinExistence type="predicted"/>
<dbReference type="AlphaFoldDB" id="A0A1I6UZK1"/>
<keyword evidence="1" id="KW-0812">Transmembrane</keyword>
<evidence type="ECO:0000256" key="1">
    <source>
        <dbReference type="SAM" id="Phobius"/>
    </source>
</evidence>
<organism evidence="2 3">
    <name type="scientific">Saccharopolyspora flava</name>
    <dbReference type="NCBI Taxonomy" id="95161"/>
    <lineage>
        <taxon>Bacteria</taxon>
        <taxon>Bacillati</taxon>
        <taxon>Actinomycetota</taxon>
        <taxon>Actinomycetes</taxon>
        <taxon>Pseudonocardiales</taxon>
        <taxon>Pseudonocardiaceae</taxon>
        <taxon>Saccharopolyspora</taxon>
    </lineage>
</organism>
<dbReference type="EMBL" id="FOZX01000014">
    <property type="protein sequence ID" value="SFT06860.1"/>
    <property type="molecule type" value="Genomic_DNA"/>
</dbReference>
<feature type="transmembrane region" description="Helical" evidence="1">
    <location>
        <begin position="24"/>
        <end position="48"/>
    </location>
</feature>
<feature type="transmembrane region" description="Helical" evidence="1">
    <location>
        <begin position="54"/>
        <end position="77"/>
    </location>
</feature>
<dbReference type="Proteomes" id="UP000198852">
    <property type="component" value="Unassembled WGS sequence"/>
</dbReference>
<gene>
    <name evidence="2" type="ORF">SAMN05660874_05430</name>
</gene>
<dbReference type="RefSeq" id="WP_139274180.1">
    <property type="nucleotide sequence ID" value="NZ_FOZX01000014.1"/>
</dbReference>
<evidence type="ECO:0000313" key="3">
    <source>
        <dbReference type="Proteomes" id="UP000198852"/>
    </source>
</evidence>
<keyword evidence="3" id="KW-1185">Reference proteome</keyword>
<keyword evidence="1" id="KW-0472">Membrane</keyword>
<dbReference type="OrthoDB" id="9866630at2"/>
<protein>
    <submittedName>
        <fullName evidence="2">Uncharacterized protein</fullName>
    </submittedName>
</protein>
<reference evidence="3" key="1">
    <citation type="submission" date="2016-10" db="EMBL/GenBank/DDBJ databases">
        <authorList>
            <person name="Varghese N."/>
            <person name="Submissions S."/>
        </authorList>
    </citation>
    <scope>NUCLEOTIDE SEQUENCE [LARGE SCALE GENOMIC DNA]</scope>
    <source>
        <strain evidence="3">DSM 44771</strain>
    </source>
</reference>